<dbReference type="Proteomes" id="UP000006565">
    <property type="component" value="Chromosome"/>
</dbReference>
<proteinExistence type="predicted"/>
<gene>
    <name evidence="1" type="ordered locus">Mpet_1467</name>
</gene>
<dbReference type="STRING" id="679926.Mpet_1467"/>
<dbReference type="OrthoDB" id="109566at2157"/>
<dbReference type="AlphaFoldDB" id="E1RFJ6"/>
<dbReference type="KEGG" id="mpi:Mpet_1467"/>
<dbReference type="EMBL" id="CP002117">
    <property type="protein sequence ID" value="ADN36226.1"/>
    <property type="molecule type" value="Genomic_DNA"/>
</dbReference>
<evidence type="ECO:0000313" key="1">
    <source>
        <dbReference type="EMBL" id="ADN36226.1"/>
    </source>
</evidence>
<keyword evidence="2" id="KW-1185">Reference proteome</keyword>
<dbReference type="eggNOG" id="arCOG07470">
    <property type="taxonomic scope" value="Archaea"/>
</dbReference>
<dbReference type="GeneID" id="9743937"/>
<evidence type="ECO:0000313" key="2">
    <source>
        <dbReference type="Proteomes" id="UP000006565"/>
    </source>
</evidence>
<dbReference type="HOGENOM" id="CLU_205635_0_0_2"/>
<sequence>MSKVIRIDEDSIEIAMKYGKSISEGIRTMDKMIHNSSRNTIDAEDIRRVVREELESFGRY</sequence>
<name>E1RFJ6_METP4</name>
<dbReference type="RefSeq" id="WP_013329403.1">
    <property type="nucleotide sequence ID" value="NC_014507.1"/>
</dbReference>
<protein>
    <submittedName>
        <fullName evidence="1">Uncharacterized protein</fullName>
    </submittedName>
</protein>
<organism evidence="1 2">
    <name type="scientific">Methanolacinia petrolearia (strain DSM 11571 / OCM 486 / SEBR 4847)</name>
    <name type="common">Methanoplanus petrolearius</name>
    <dbReference type="NCBI Taxonomy" id="679926"/>
    <lineage>
        <taxon>Archaea</taxon>
        <taxon>Methanobacteriati</taxon>
        <taxon>Methanobacteriota</taxon>
        <taxon>Stenosarchaea group</taxon>
        <taxon>Methanomicrobia</taxon>
        <taxon>Methanomicrobiales</taxon>
        <taxon>Methanomicrobiaceae</taxon>
        <taxon>Methanolacinia</taxon>
    </lineage>
</organism>
<accession>E1RFJ6</accession>
<reference evidence="1 2" key="1">
    <citation type="journal article" date="2010" name="Stand. Genomic Sci.">
        <title>Complete genome sequence of Methanoplanus petrolearius type strain (SEBR 4847).</title>
        <authorList>
            <person name="Brambilla E."/>
            <person name="Djao O.D."/>
            <person name="Daligault H."/>
            <person name="Lapidus A."/>
            <person name="Lucas S."/>
            <person name="Hammon N."/>
            <person name="Nolan M."/>
            <person name="Tice H."/>
            <person name="Cheng J.F."/>
            <person name="Han C."/>
            <person name="Tapia R."/>
            <person name="Goodwin L."/>
            <person name="Pitluck S."/>
            <person name="Liolios K."/>
            <person name="Ivanova N."/>
            <person name="Mavromatis K."/>
            <person name="Mikhailova N."/>
            <person name="Pati A."/>
            <person name="Chen A."/>
            <person name="Palaniappan K."/>
            <person name="Land M."/>
            <person name="Hauser L."/>
            <person name="Chang Y.J."/>
            <person name="Jeffries C.D."/>
            <person name="Rohde M."/>
            <person name="Spring S."/>
            <person name="Sikorski J."/>
            <person name="Goker M."/>
            <person name="Woyke T."/>
            <person name="Bristow J."/>
            <person name="Eisen J.A."/>
            <person name="Markowitz V."/>
            <person name="Hugenholtz P."/>
            <person name="Kyrpides N.C."/>
            <person name="Klenk H.P."/>
        </authorList>
    </citation>
    <scope>NUCLEOTIDE SEQUENCE [LARGE SCALE GENOMIC DNA]</scope>
    <source>
        <strain evidence="2">DSM 11571 / OCM 486 / SEBR 4847</strain>
    </source>
</reference>